<dbReference type="AlphaFoldDB" id="A0A6J7VJ14"/>
<proteinExistence type="predicted"/>
<reference evidence="1" key="1">
    <citation type="submission" date="2020-05" db="EMBL/GenBank/DDBJ databases">
        <authorList>
            <person name="Chiriac C."/>
            <person name="Salcher M."/>
            <person name="Ghai R."/>
            <person name="Kavagutti S V."/>
        </authorList>
    </citation>
    <scope>NUCLEOTIDE SEQUENCE</scope>
</reference>
<evidence type="ECO:0000313" key="1">
    <source>
        <dbReference type="EMBL" id="CAB5076936.1"/>
    </source>
</evidence>
<dbReference type="EMBL" id="CAFBRA010000094">
    <property type="protein sequence ID" value="CAB5076936.1"/>
    <property type="molecule type" value="Genomic_DNA"/>
</dbReference>
<sequence length="62" mass="6748">MTKKIWIPNSCAAVKASTVRLEIDPSCLTIVPSKSVAINSGRLLTPTQIALYLEMVATPLEY</sequence>
<gene>
    <name evidence="1" type="ORF">UFOPK4382_01120</name>
</gene>
<protein>
    <submittedName>
        <fullName evidence="1">Unannotated protein</fullName>
    </submittedName>
</protein>
<organism evidence="1">
    <name type="scientific">freshwater metagenome</name>
    <dbReference type="NCBI Taxonomy" id="449393"/>
    <lineage>
        <taxon>unclassified sequences</taxon>
        <taxon>metagenomes</taxon>
        <taxon>ecological metagenomes</taxon>
    </lineage>
</organism>
<accession>A0A6J7VJ14</accession>
<name>A0A6J7VJ14_9ZZZZ</name>